<evidence type="ECO:0000256" key="1">
    <source>
        <dbReference type="SAM" id="MobiDB-lite"/>
    </source>
</evidence>
<dbReference type="Proteomes" id="UP001412067">
    <property type="component" value="Unassembled WGS sequence"/>
</dbReference>
<feature type="compositionally biased region" description="Polar residues" evidence="1">
    <location>
        <begin position="1"/>
        <end position="13"/>
    </location>
</feature>
<proteinExistence type="predicted"/>
<organism evidence="2 3">
    <name type="scientific">Platanthera guangdongensis</name>
    <dbReference type="NCBI Taxonomy" id="2320717"/>
    <lineage>
        <taxon>Eukaryota</taxon>
        <taxon>Viridiplantae</taxon>
        <taxon>Streptophyta</taxon>
        <taxon>Embryophyta</taxon>
        <taxon>Tracheophyta</taxon>
        <taxon>Spermatophyta</taxon>
        <taxon>Magnoliopsida</taxon>
        <taxon>Liliopsida</taxon>
        <taxon>Asparagales</taxon>
        <taxon>Orchidaceae</taxon>
        <taxon>Orchidoideae</taxon>
        <taxon>Orchideae</taxon>
        <taxon>Orchidinae</taxon>
        <taxon>Platanthera</taxon>
    </lineage>
</organism>
<sequence length="187" mass="21270">MDAGSFNSFSSSTEKTRARSRQPLGRVGSTVYIPSLRNSSSNPPSSYRPSGDRFIPDRSAMDFDVAHYLLMQLRKEKENAGIVSPAKEAYRKLLAETLLNNRTRIFAFNRKPPSSADSMLTAITDSATSKRAHRRARVAEGEGFRSVGRRDRDLSEQEIDPAGEKWRARERLWERKREKGERAMFDV</sequence>
<feature type="region of interest" description="Disordered" evidence="1">
    <location>
        <begin position="137"/>
        <end position="160"/>
    </location>
</feature>
<gene>
    <name evidence="2" type="ORF">KSP40_PGU013146</name>
</gene>
<comment type="caution">
    <text evidence="2">The sequence shown here is derived from an EMBL/GenBank/DDBJ whole genome shotgun (WGS) entry which is preliminary data.</text>
</comment>
<evidence type="ECO:0000313" key="2">
    <source>
        <dbReference type="EMBL" id="KAK8966379.1"/>
    </source>
</evidence>
<dbReference type="EMBL" id="JBBWWR010000005">
    <property type="protein sequence ID" value="KAK8966379.1"/>
    <property type="molecule type" value="Genomic_DNA"/>
</dbReference>
<keyword evidence="3" id="KW-1185">Reference proteome</keyword>
<reference evidence="2 3" key="1">
    <citation type="journal article" date="2022" name="Nat. Plants">
        <title>Genomes of leafy and leafless Platanthera orchids illuminate the evolution of mycoheterotrophy.</title>
        <authorList>
            <person name="Li M.H."/>
            <person name="Liu K.W."/>
            <person name="Li Z."/>
            <person name="Lu H.C."/>
            <person name="Ye Q.L."/>
            <person name="Zhang D."/>
            <person name="Wang J.Y."/>
            <person name="Li Y.F."/>
            <person name="Zhong Z.M."/>
            <person name="Liu X."/>
            <person name="Yu X."/>
            <person name="Liu D.K."/>
            <person name="Tu X.D."/>
            <person name="Liu B."/>
            <person name="Hao Y."/>
            <person name="Liao X.Y."/>
            <person name="Jiang Y.T."/>
            <person name="Sun W.H."/>
            <person name="Chen J."/>
            <person name="Chen Y.Q."/>
            <person name="Ai Y."/>
            <person name="Zhai J.W."/>
            <person name="Wu S.S."/>
            <person name="Zhou Z."/>
            <person name="Hsiao Y.Y."/>
            <person name="Wu W.L."/>
            <person name="Chen Y.Y."/>
            <person name="Lin Y.F."/>
            <person name="Hsu J.L."/>
            <person name="Li C.Y."/>
            <person name="Wang Z.W."/>
            <person name="Zhao X."/>
            <person name="Zhong W.Y."/>
            <person name="Ma X.K."/>
            <person name="Ma L."/>
            <person name="Huang J."/>
            <person name="Chen G.Z."/>
            <person name="Huang M.Z."/>
            <person name="Huang L."/>
            <person name="Peng D.H."/>
            <person name="Luo Y.B."/>
            <person name="Zou S.Q."/>
            <person name="Chen S.P."/>
            <person name="Lan S."/>
            <person name="Tsai W.C."/>
            <person name="Van de Peer Y."/>
            <person name="Liu Z.J."/>
        </authorList>
    </citation>
    <scope>NUCLEOTIDE SEQUENCE [LARGE SCALE GENOMIC DNA]</scope>
    <source>
        <strain evidence="2">Lor288</strain>
    </source>
</reference>
<accession>A0ABR2MRZ1</accession>
<name>A0ABR2MRZ1_9ASPA</name>
<feature type="compositionally biased region" description="Low complexity" evidence="1">
    <location>
        <begin position="34"/>
        <end position="49"/>
    </location>
</feature>
<evidence type="ECO:0000313" key="3">
    <source>
        <dbReference type="Proteomes" id="UP001412067"/>
    </source>
</evidence>
<feature type="region of interest" description="Disordered" evidence="1">
    <location>
        <begin position="1"/>
        <end position="53"/>
    </location>
</feature>
<protein>
    <submittedName>
        <fullName evidence="2">Uncharacterized protein</fullName>
    </submittedName>
</protein>
<feature type="compositionally biased region" description="Basic and acidic residues" evidence="1">
    <location>
        <begin position="137"/>
        <end position="155"/>
    </location>
</feature>